<keyword evidence="5" id="KW-0269">Exonuclease</keyword>
<dbReference type="KEGG" id="cvr:CHLNCDRAFT_134204"/>
<sequence>MLSGCKVLLSADARISHKSSRSKIWQRRVAQEGGTWLDAGSATAAATHLLVGDEEPAAGSAAAPVPVHYSWLEGCLAKRRRLDEADFHPAAIAAAAASSSGGGGGAGKSKGASRASPAVTSEPGRSSSAAAAAPGPAAGPSPAAVAAAAAAAASAASPGRPPLRQLAVKSPLLMASDIQHLLLHLLADAPRPHWLSVHGRPGTVVVVELPGLDRQLLLEQPPVLRQMLEGVRQRVLLQTTAVNEVASQTTAALLSVAQPGRRAGHKRKQPEPEPPGAAATSAAAAAVPAAAEGGQEPPLQHREQQDATAAEKAFPPAFFATTARQMRVMGFPHGSAEAADAAEAAVPGAAVDGSHASNCAASDQGAGQALPPGWVSTAQQRELVGDRSGAATEVVVAVDCEMVITAEGFELARVSLVGGSGARLLDALVVPDNPVLDYNTRYSGITAAMLEGLTTRCADAQRLVLRHVGPDTLLVGHTLENDLKALRLAHGRCIDSAVLYPHPRGLPHRSSLRTLAQRLLARTIQQGAHDSYIDAEVALQAVQLKWRYGPTYGTVKQGCSHLFDVLAARGRRLALAAPREMLMLHAVPQAEVVACSSDGQAVEAALRLLGGAQREQQAPARPEAAAAGPAGSAATQQQPRPSPAVQQKQQQGPDLLWLQLSELWDYLEGRATQLAGQDGALNLGQAVAAAQRDPEPRRILQQADQRLAQLAAALPAGALLLVVSGQGNTALCRALHGEGSKRK</sequence>
<comment type="similarity">
    <text evidence="2">Belongs to the REXO1/REXO3 family.</text>
</comment>
<dbReference type="InterPro" id="IPR036420">
    <property type="entry name" value="BRCT_dom_sf"/>
</dbReference>
<evidence type="ECO:0000313" key="9">
    <source>
        <dbReference type="EMBL" id="EFN55279.1"/>
    </source>
</evidence>
<dbReference type="Gene3D" id="3.30.420.10">
    <property type="entry name" value="Ribonuclease H-like superfamily/Ribonuclease H"/>
    <property type="match status" value="1"/>
</dbReference>
<feature type="domain" description="BRCT" evidence="8">
    <location>
        <begin position="1"/>
        <end position="89"/>
    </location>
</feature>
<dbReference type="Gene3D" id="3.40.50.10190">
    <property type="entry name" value="BRCT domain"/>
    <property type="match status" value="1"/>
</dbReference>
<proteinExistence type="inferred from homology"/>
<feature type="region of interest" description="Disordered" evidence="7">
    <location>
        <begin position="97"/>
        <end position="141"/>
    </location>
</feature>
<dbReference type="AlphaFoldDB" id="E1ZFH8"/>
<dbReference type="InterPro" id="IPR013520">
    <property type="entry name" value="Ribonucl_H"/>
</dbReference>
<dbReference type="SUPFAM" id="SSF52113">
    <property type="entry name" value="BRCT domain"/>
    <property type="match status" value="1"/>
</dbReference>
<dbReference type="SMART" id="SM00479">
    <property type="entry name" value="EXOIII"/>
    <property type="match status" value="1"/>
</dbReference>
<dbReference type="GeneID" id="17354674"/>
<dbReference type="InterPro" id="IPR001357">
    <property type="entry name" value="BRCT_dom"/>
</dbReference>
<evidence type="ECO:0000256" key="3">
    <source>
        <dbReference type="ARBA" id="ARBA00022722"/>
    </source>
</evidence>
<evidence type="ECO:0000256" key="1">
    <source>
        <dbReference type="ARBA" id="ARBA00004123"/>
    </source>
</evidence>
<keyword evidence="10" id="KW-1185">Reference proteome</keyword>
<evidence type="ECO:0000313" key="10">
    <source>
        <dbReference type="Proteomes" id="UP000008141"/>
    </source>
</evidence>
<protein>
    <recommendedName>
        <fullName evidence="8">BRCT domain-containing protein</fullName>
    </recommendedName>
</protein>
<dbReference type="InterPro" id="IPR036397">
    <property type="entry name" value="RNaseH_sf"/>
</dbReference>
<evidence type="ECO:0000256" key="2">
    <source>
        <dbReference type="ARBA" id="ARBA00006357"/>
    </source>
</evidence>
<dbReference type="GO" id="GO:0005634">
    <property type="term" value="C:nucleus"/>
    <property type="evidence" value="ECO:0007669"/>
    <property type="project" value="UniProtKB-SubCell"/>
</dbReference>
<dbReference type="GO" id="GO:0010629">
    <property type="term" value="P:negative regulation of gene expression"/>
    <property type="evidence" value="ECO:0007669"/>
    <property type="project" value="UniProtKB-ARBA"/>
</dbReference>
<dbReference type="eggNOG" id="KOG2248">
    <property type="taxonomic scope" value="Eukaryota"/>
</dbReference>
<feature type="compositionally biased region" description="Low complexity" evidence="7">
    <location>
        <begin position="276"/>
        <end position="298"/>
    </location>
</feature>
<feature type="compositionally biased region" description="Low complexity" evidence="7">
    <location>
        <begin position="109"/>
        <end position="141"/>
    </location>
</feature>
<keyword evidence="6" id="KW-0539">Nucleus</keyword>
<dbReference type="CDD" id="cd06145">
    <property type="entry name" value="REX1_like"/>
    <property type="match status" value="1"/>
</dbReference>
<dbReference type="STRING" id="554065.E1ZFH8"/>
<dbReference type="PANTHER" id="PTHR12801">
    <property type="entry name" value="RNA EXONUCLEASE REXO1 / RECO3 FAMILY MEMBER-RELATED"/>
    <property type="match status" value="1"/>
</dbReference>
<dbReference type="OMA" id="CEMVITA"/>
<dbReference type="EMBL" id="GL433845">
    <property type="protein sequence ID" value="EFN55279.1"/>
    <property type="molecule type" value="Genomic_DNA"/>
</dbReference>
<dbReference type="InParanoid" id="E1ZFH8"/>
<evidence type="ECO:0000256" key="6">
    <source>
        <dbReference type="ARBA" id="ARBA00023242"/>
    </source>
</evidence>
<dbReference type="FunCoup" id="E1ZFH8">
    <property type="interactions" value="887"/>
</dbReference>
<name>E1ZFH8_CHLVA</name>
<dbReference type="PROSITE" id="PS50172">
    <property type="entry name" value="BRCT"/>
    <property type="match status" value="1"/>
</dbReference>
<keyword evidence="3" id="KW-0540">Nuclease</keyword>
<dbReference type="GO" id="GO:0003676">
    <property type="term" value="F:nucleic acid binding"/>
    <property type="evidence" value="ECO:0007669"/>
    <property type="project" value="InterPro"/>
</dbReference>
<evidence type="ECO:0000256" key="7">
    <source>
        <dbReference type="SAM" id="MobiDB-lite"/>
    </source>
</evidence>
<feature type="region of interest" description="Disordered" evidence="7">
    <location>
        <begin position="352"/>
        <end position="372"/>
    </location>
</feature>
<evidence type="ECO:0000256" key="5">
    <source>
        <dbReference type="ARBA" id="ARBA00022839"/>
    </source>
</evidence>
<dbReference type="Proteomes" id="UP000008141">
    <property type="component" value="Unassembled WGS sequence"/>
</dbReference>
<dbReference type="Pfam" id="PF00929">
    <property type="entry name" value="RNase_T"/>
    <property type="match status" value="1"/>
</dbReference>
<gene>
    <name evidence="9" type="ORF">CHLNCDRAFT_134204</name>
</gene>
<feature type="region of interest" description="Disordered" evidence="7">
    <location>
        <begin position="256"/>
        <end position="310"/>
    </location>
</feature>
<dbReference type="FunFam" id="3.30.420.10:FF:000031">
    <property type="entry name" value="RNA exonuclease 1"/>
    <property type="match status" value="1"/>
</dbReference>
<keyword evidence="4" id="KW-0378">Hydrolase</keyword>
<evidence type="ECO:0000256" key="4">
    <source>
        <dbReference type="ARBA" id="ARBA00022801"/>
    </source>
</evidence>
<dbReference type="PANTHER" id="PTHR12801:SF157">
    <property type="entry name" value="SMALL RNA DEGRADING NUCLEASE 5"/>
    <property type="match status" value="1"/>
</dbReference>
<dbReference type="InterPro" id="IPR034922">
    <property type="entry name" value="REX1-like_exo"/>
</dbReference>
<dbReference type="InterPro" id="IPR047021">
    <property type="entry name" value="REXO1/3/4-like"/>
</dbReference>
<dbReference type="InterPro" id="IPR012337">
    <property type="entry name" value="RNaseH-like_sf"/>
</dbReference>
<organism evidence="10">
    <name type="scientific">Chlorella variabilis</name>
    <name type="common">Green alga</name>
    <dbReference type="NCBI Taxonomy" id="554065"/>
    <lineage>
        <taxon>Eukaryota</taxon>
        <taxon>Viridiplantae</taxon>
        <taxon>Chlorophyta</taxon>
        <taxon>core chlorophytes</taxon>
        <taxon>Trebouxiophyceae</taxon>
        <taxon>Chlorellales</taxon>
        <taxon>Chlorellaceae</taxon>
        <taxon>Chlorella clade</taxon>
        <taxon>Chlorella</taxon>
    </lineage>
</organism>
<feature type="region of interest" description="Disordered" evidence="7">
    <location>
        <begin position="613"/>
        <end position="651"/>
    </location>
</feature>
<dbReference type="GO" id="GO:0004527">
    <property type="term" value="F:exonuclease activity"/>
    <property type="evidence" value="ECO:0007669"/>
    <property type="project" value="UniProtKB-KW"/>
</dbReference>
<dbReference type="OrthoDB" id="206335at2759"/>
<accession>E1ZFH8</accession>
<reference evidence="9 10" key="1">
    <citation type="journal article" date="2010" name="Plant Cell">
        <title>The Chlorella variabilis NC64A genome reveals adaptation to photosymbiosis, coevolution with viruses, and cryptic sex.</title>
        <authorList>
            <person name="Blanc G."/>
            <person name="Duncan G."/>
            <person name="Agarkova I."/>
            <person name="Borodovsky M."/>
            <person name="Gurnon J."/>
            <person name="Kuo A."/>
            <person name="Lindquist E."/>
            <person name="Lucas S."/>
            <person name="Pangilinan J."/>
            <person name="Polle J."/>
            <person name="Salamov A."/>
            <person name="Terry A."/>
            <person name="Yamada T."/>
            <person name="Dunigan D.D."/>
            <person name="Grigoriev I.V."/>
            <person name="Claverie J.M."/>
            <person name="Van Etten J.L."/>
        </authorList>
    </citation>
    <scope>NUCLEOTIDE SEQUENCE [LARGE SCALE GENOMIC DNA]</scope>
    <source>
        <strain evidence="9 10">NC64A</strain>
    </source>
</reference>
<comment type="subcellular location">
    <subcellularLocation>
        <location evidence="1">Nucleus</location>
    </subcellularLocation>
</comment>
<evidence type="ECO:0000259" key="8">
    <source>
        <dbReference type="PROSITE" id="PS50172"/>
    </source>
</evidence>
<dbReference type="SUPFAM" id="SSF53098">
    <property type="entry name" value="Ribonuclease H-like"/>
    <property type="match status" value="1"/>
</dbReference>
<feature type="compositionally biased region" description="Low complexity" evidence="7">
    <location>
        <begin position="613"/>
        <end position="639"/>
    </location>
</feature>
<dbReference type="RefSeq" id="XP_005847381.1">
    <property type="nucleotide sequence ID" value="XM_005847319.1"/>
</dbReference>